<protein>
    <recommendedName>
        <fullName evidence="3">Sulfotransferase</fullName>
        <ecNumber evidence="3">2.8.2.-</ecNumber>
    </recommendedName>
</protein>
<dbReference type="SUPFAM" id="SSF52540">
    <property type="entry name" value="P-loop containing nucleoside triphosphate hydrolases"/>
    <property type="match status" value="1"/>
</dbReference>
<dbReference type="EMBL" id="LT934114">
    <property type="protein sequence ID" value="VAH53765.1"/>
    <property type="molecule type" value="Genomic_DNA"/>
</dbReference>
<dbReference type="Pfam" id="PF00685">
    <property type="entry name" value="Sulfotransfer_1"/>
    <property type="match status" value="1"/>
</dbReference>
<evidence type="ECO:0000256" key="1">
    <source>
        <dbReference type="ARBA" id="ARBA00005771"/>
    </source>
</evidence>
<dbReference type="Gramene" id="TRITD2Bv1G248060.3">
    <property type="protein sequence ID" value="TRITD2Bv1G248060.3"/>
    <property type="gene ID" value="TRITD2Bv1G248060"/>
</dbReference>
<dbReference type="InterPro" id="IPR000863">
    <property type="entry name" value="Sulfotransferase_dom"/>
</dbReference>
<dbReference type="InterPro" id="IPR027417">
    <property type="entry name" value="P-loop_NTPase"/>
</dbReference>
<evidence type="ECO:0000259" key="4">
    <source>
        <dbReference type="Pfam" id="PF00685"/>
    </source>
</evidence>
<dbReference type="Gene3D" id="3.40.50.300">
    <property type="entry name" value="P-loop containing nucleotide triphosphate hydrolases"/>
    <property type="match status" value="1"/>
</dbReference>
<dbReference type="PANTHER" id="PTHR11783">
    <property type="entry name" value="SULFOTRANSFERASE SULT"/>
    <property type="match status" value="1"/>
</dbReference>
<gene>
    <name evidence="5" type="ORF">TRITD_2Bv1G248060</name>
</gene>
<reference evidence="5 6" key="1">
    <citation type="submission" date="2017-09" db="EMBL/GenBank/DDBJ databases">
        <authorList>
            <consortium name="International Durum Wheat Genome Sequencing Consortium (IDWGSC)"/>
            <person name="Milanesi L."/>
        </authorList>
    </citation>
    <scope>NUCLEOTIDE SEQUENCE [LARGE SCALE GENOMIC DNA]</scope>
    <source>
        <strain evidence="6">cv. Svevo</strain>
    </source>
</reference>
<evidence type="ECO:0000313" key="5">
    <source>
        <dbReference type="EMBL" id="VAH53765.1"/>
    </source>
</evidence>
<name>A0A9R1RU79_TRITD</name>
<feature type="domain" description="Sulfotransferase" evidence="4">
    <location>
        <begin position="62"/>
        <end position="105"/>
    </location>
</feature>
<dbReference type="Proteomes" id="UP000324705">
    <property type="component" value="Chromosome 2B"/>
</dbReference>
<dbReference type="AlphaFoldDB" id="A0A9R1RU79"/>
<evidence type="ECO:0000256" key="2">
    <source>
        <dbReference type="ARBA" id="ARBA00022679"/>
    </source>
</evidence>
<accession>A0A9R1RU79</accession>
<dbReference type="EC" id="2.8.2.-" evidence="3"/>
<comment type="similarity">
    <text evidence="1 3">Belongs to the sulfotransferase 1 family.</text>
</comment>
<evidence type="ECO:0000256" key="3">
    <source>
        <dbReference type="RuleBase" id="RU361155"/>
    </source>
</evidence>
<organism evidence="5 6">
    <name type="scientific">Triticum turgidum subsp. durum</name>
    <name type="common">Durum wheat</name>
    <name type="synonym">Triticum durum</name>
    <dbReference type="NCBI Taxonomy" id="4567"/>
    <lineage>
        <taxon>Eukaryota</taxon>
        <taxon>Viridiplantae</taxon>
        <taxon>Streptophyta</taxon>
        <taxon>Embryophyta</taxon>
        <taxon>Tracheophyta</taxon>
        <taxon>Spermatophyta</taxon>
        <taxon>Magnoliopsida</taxon>
        <taxon>Liliopsida</taxon>
        <taxon>Poales</taxon>
        <taxon>Poaceae</taxon>
        <taxon>BOP clade</taxon>
        <taxon>Pooideae</taxon>
        <taxon>Triticodae</taxon>
        <taxon>Triticeae</taxon>
        <taxon>Triticinae</taxon>
        <taxon>Triticum</taxon>
    </lineage>
</organism>
<dbReference type="GO" id="GO:0008146">
    <property type="term" value="F:sulfotransferase activity"/>
    <property type="evidence" value="ECO:0007669"/>
    <property type="project" value="InterPro"/>
</dbReference>
<proteinExistence type="inferred from homology"/>
<keyword evidence="2 3" id="KW-0808">Transferase</keyword>
<keyword evidence="6" id="KW-1185">Reference proteome</keyword>
<sequence>MAQVGSEIKESSGNDPAEALVATFPTREGWSTPLTLYNNCWLRSHMLREFMLVRDNFKPRRDDIILATHPKSGTTWLKALAFTICSRSRCDFTDSPLLTTNQPTTGRALHRSRGWRPRLPRDAPFAEAARHPPASLAPPARRLYRRLQGRVPLPRAQRRLRVKVALRQQDGQRGSYHPRRCIQHVLRRVLPIRALLGPLSPVLERKLGEAARGNVSQV</sequence>
<evidence type="ECO:0000313" key="6">
    <source>
        <dbReference type="Proteomes" id="UP000324705"/>
    </source>
</evidence>